<dbReference type="Pfam" id="PF22646">
    <property type="entry name" value="PPP2R1A-like_HEAT"/>
    <property type="match status" value="1"/>
</dbReference>
<dbReference type="InterPro" id="IPR021133">
    <property type="entry name" value="HEAT_type_2"/>
</dbReference>
<dbReference type="InterPro" id="IPR011989">
    <property type="entry name" value="ARM-like"/>
</dbReference>
<feature type="domain" description="Fatty acid desaturase" evidence="5">
    <location>
        <begin position="713"/>
        <end position="957"/>
    </location>
</feature>
<feature type="transmembrane region" description="Helical" evidence="4">
    <location>
        <begin position="684"/>
        <end position="704"/>
    </location>
</feature>
<dbReference type="OrthoDB" id="340346at2759"/>
<sequence>MEDSTLAPIALLIDSLRSQDAAQRLTSVKKLSTIALALGEERTRRELIPFVNESVDDEDEILLALAEELGEFVPLVGGPQHAHFLLPPLEALATVDETVVRERAVASICSVTALMPAANVQEHLLPLLQRLAGREWPARVSACKLFSTAYPPAPEHQRGDLRSAFLKLCHDETPMVRRAAAQALAPFAETLEPQHVREDTLPAFVDLTRDDQDSVRLIAVESAGPLAKLLSREEVAASVMPAVLQCAQDKSWRVRYNAVQQLPALAESLGADTASNELLPLYLQLLRDNEPEVRTAATSKLSAFARLIPVSDVTTQLLPRVKEIGSDSNQLVRSALATVVMELAPILGKGDTVEQLLPLFLSLLKDDWPDVRLAIIGKLQAVNQVIGIELLAQTLLPAVEDLATDKHWRVRQAIIEHTPMLATQLGSELFQQKLGKQCMLWLQDSVFSIREAAIQVLQAVAKEFGPEWAREHIVPQVLSLVGSDNYLYRMTVLSAIGALAGTVAKEVVHNSMLPAVVACSKDRVPNVKFNAAKILQQLAGLSDPPAVSQTIRPCLTELCADNDADVRFFAQSALAVCGPMQAQCAVRAFPAGMGMRPVALRRTAAPVPAAATGPARRSVVARTAAPAAPVPACPPQVGYLSDEQRAELAKQFGFRSIGKELDDSVTLQDIIKSMPPQVFELNTWKAWGGVAIAVSSFAASLWLISVCPAPLLPFAWALSGTAFTGWFVVGHDCGHRSFSKNKLLEDIVGTLMFMPLIYPFEPWRIKHNQHHAHTNKLVEDTAWHPVQKETMEKWNPVERFLFKTFLGSPLKLWASIGHWWIWHFDLNKYTEAQKPRVIVSLAAVGLFMAVGWPLLVYYTGWFGLVKYWLMPWLGYHFWMSTFTVVHHTAPHIPFKPAGEWNAAKAQLSGTVHCDYPRWVEFLCLDINVHVPHHVMSKIPWYNLRAATDSLRKNWGEYMTEASFNWRMIKYICTECHVYDPAHNYVPFDHKEEEPFFAFQRRTLPDSM</sequence>
<comment type="caution">
    <text evidence="8">The sequence shown here is derived from an EMBL/GenBank/DDBJ whole genome shotgun (WGS) entry which is preliminary data.</text>
</comment>
<dbReference type="PANTHER" id="PTHR10648:SF4">
    <property type="entry name" value="PROTEIN PHOSPHATASE 2 (FORMERLY 2A), REGULATORY SUBUNIT A, BETA ISOFORM-RELATED"/>
    <property type="match status" value="1"/>
</dbReference>
<evidence type="ECO:0000256" key="3">
    <source>
        <dbReference type="PROSITE-ProRule" id="PRU00103"/>
    </source>
</evidence>
<dbReference type="GO" id="GO:0000159">
    <property type="term" value="C:protein phosphatase type 2A complex"/>
    <property type="evidence" value="ECO:0007669"/>
    <property type="project" value="UniProtKB-ARBA"/>
</dbReference>
<dbReference type="GO" id="GO:0006629">
    <property type="term" value="P:lipid metabolic process"/>
    <property type="evidence" value="ECO:0007669"/>
    <property type="project" value="InterPro"/>
</dbReference>
<evidence type="ECO:0000256" key="2">
    <source>
        <dbReference type="ARBA" id="ARBA00038332"/>
    </source>
</evidence>
<dbReference type="InterPro" id="IPR000357">
    <property type="entry name" value="HEAT"/>
</dbReference>
<dbReference type="InterPro" id="IPR054573">
    <property type="entry name" value="PP2A/SF3B1-like_HEAT"/>
</dbReference>
<keyword evidence="4" id="KW-1133">Transmembrane helix</keyword>
<dbReference type="STRING" id="554055.A0A2P6V090"/>
<evidence type="ECO:0000256" key="1">
    <source>
        <dbReference type="ARBA" id="ARBA00022737"/>
    </source>
</evidence>
<dbReference type="Gene3D" id="1.25.10.10">
    <property type="entry name" value="Leucine-rich Repeat Variant"/>
    <property type="match status" value="1"/>
</dbReference>
<dbReference type="GO" id="GO:0019888">
    <property type="term" value="F:protein phosphatase regulator activity"/>
    <property type="evidence" value="ECO:0007669"/>
    <property type="project" value="TreeGrafter"/>
</dbReference>
<keyword evidence="1" id="KW-0677">Repeat</keyword>
<feature type="repeat" description="HEAT" evidence="3">
    <location>
        <begin position="161"/>
        <end position="199"/>
    </location>
</feature>
<dbReference type="GO" id="GO:0005829">
    <property type="term" value="C:cytosol"/>
    <property type="evidence" value="ECO:0007669"/>
    <property type="project" value="TreeGrafter"/>
</dbReference>
<dbReference type="CDD" id="cd03507">
    <property type="entry name" value="Delta12-FADS-like"/>
    <property type="match status" value="1"/>
</dbReference>
<keyword evidence="4" id="KW-0812">Transmembrane</keyword>
<dbReference type="Pfam" id="PF00487">
    <property type="entry name" value="FA_desaturase"/>
    <property type="match status" value="1"/>
</dbReference>
<feature type="repeat" description="HEAT" evidence="3">
    <location>
        <begin position="239"/>
        <end position="277"/>
    </location>
</feature>
<gene>
    <name evidence="8" type="ORF">C2E20_8832</name>
</gene>
<dbReference type="FunFam" id="1.25.10.10:FF:000062">
    <property type="entry name" value="Serine/threonine-protein phosphatase 2A regulatory subunit A alpha isoform"/>
    <property type="match status" value="1"/>
</dbReference>
<feature type="transmembrane region" description="Helical" evidence="4">
    <location>
        <begin position="837"/>
        <end position="855"/>
    </location>
</feature>
<evidence type="ECO:0000259" key="5">
    <source>
        <dbReference type="Pfam" id="PF00487"/>
    </source>
</evidence>
<proteinExistence type="inferred from homology"/>
<name>A0A2P6V090_9CHLO</name>
<evidence type="ECO:0000256" key="4">
    <source>
        <dbReference type="SAM" id="Phobius"/>
    </source>
</evidence>
<dbReference type="InterPro" id="IPR005804">
    <property type="entry name" value="FA_desaturase_dom"/>
</dbReference>
<feature type="repeat" description="HEAT" evidence="3">
    <location>
        <begin position="317"/>
        <end position="355"/>
    </location>
</feature>
<keyword evidence="9" id="KW-1185">Reference proteome</keyword>
<dbReference type="SUPFAM" id="SSF48371">
    <property type="entry name" value="ARM repeat"/>
    <property type="match status" value="1"/>
</dbReference>
<dbReference type="Pfam" id="PF02985">
    <property type="entry name" value="HEAT"/>
    <property type="match status" value="1"/>
</dbReference>
<feature type="repeat" description="HEAT" evidence="3">
    <location>
        <begin position="200"/>
        <end position="238"/>
    </location>
</feature>
<feature type="transmembrane region" description="Helical" evidence="4">
    <location>
        <begin position="711"/>
        <end position="731"/>
    </location>
</feature>
<keyword evidence="4" id="KW-0472">Membrane</keyword>
<reference evidence="8" key="2">
    <citation type="submission" date="2018-02" db="EMBL/GenBank/DDBJ databases">
        <authorList>
            <person name="Cohen D.B."/>
            <person name="Kent A.D."/>
        </authorList>
    </citation>
    <scope>NUCLEOTIDE SEQUENCE</scope>
    <source>
        <strain evidence="8">SAG 241.80</strain>
    </source>
</reference>
<feature type="domain" description="Phosphatase PP2A regulatory subunit A/Splicing factor 3B subunit 1-like HEAT repeat" evidence="6">
    <location>
        <begin position="275"/>
        <end position="348"/>
    </location>
</feature>
<evidence type="ECO:0000259" key="6">
    <source>
        <dbReference type="Pfam" id="PF22646"/>
    </source>
</evidence>
<dbReference type="InterPro" id="IPR051023">
    <property type="entry name" value="PP2A_Regulatory_Subunit_A"/>
</dbReference>
<evidence type="ECO:0000313" key="7">
    <source>
        <dbReference type="EMBL" id="PSC67504.1"/>
    </source>
</evidence>
<accession>A0A2P6V090</accession>
<comment type="similarity">
    <text evidence="2">Belongs to the phosphatase 2A regulatory subunit A family.</text>
</comment>
<evidence type="ECO:0000313" key="8">
    <source>
        <dbReference type="EMBL" id="PSC67505.1"/>
    </source>
</evidence>
<feature type="repeat" description="HEAT" evidence="3">
    <location>
        <begin position="356"/>
        <end position="394"/>
    </location>
</feature>
<dbReference type="InterPro" id="IPR016024">
    <property type="entry name" value="ARM-type_fold"/>
</dbReference>
<feature type="repeat" description="HEAT" evidence="3">
    <location>
        <begin position="278"/>
        <end position="316"/>
    </location>
</feature>
<dbReference type="EMBL" id="LHPF02000057">
    <property type="protein sequence ID" value="PSC67505.1"/>
    <property type="molecule type" value="Genomic_DNA"/>
</dbReference>
<dbReference type="AlphaFoldDB" id="A0A2P6V090"/>
<feature type="repeat" description="HEAT" evidence="3">
    <location>
        <begin position="395"/>
        <end position="433"/>
    </location>
</feature>
<dbReference type="PROSITE" id="PS50077">
    <property type="entry name" value="HEAT_REPEAT"/>
    <property type="match status" value="9"/>
</dbReference>
<dbReference type="Proteomes" id="UP000239649">
    <property type="component" value="Unassembled WGS sequence"/>
</dbReference>
<dbReference type="PANTHER" id="PTHR10648">
    <property type="entry name" value="SERINE/THREONINE-PROTEIN PHOSPHATASE PP2A 65 KDA REGULATORY SUBUNIT"/>
    <property type="match status" value="1"/>
</dbReference>
<evidence type="ECO:0000313" key="9">
    <source>
        <dbReference type="Proteomes" id="UP000239649"/>
    </source>
</evidence>
<protein>
    <submittedName>
        <fullName evidence="8">Serine threonine-phosphatase 2A 65 kDa regulatory subunit A beta isoform isoform A</fullName>
    </submittedName>
    <submittedName>
        <fullName evidence="7">Serine threonine-phosphatase 2A 65 kDa regulatory subunit A beta isoform isoform B</fullName>
    </submittedName>
</protein>
<feature type="repeat" description="HEAT" evidence="3">
    <location>
        <begin position="512"/>
        <end position="550"/>
    </location>
</feature>
<feature type="transmembrane region" description="Helical" evidence="4">
    <location>
        <begin position="743"/>
        <end position="760"/>
    </location>
</feature>
<reference evidence="8 9" key="1">
    <citation type="journal article" date="2018" name="Plant J.">
        <title>Genome sequences of Chlorella sorokiniana UTEX 1602 and Micractinium conductrix SAG 241.80: implications to maltose excretion by a green alga.</title>
        <authorList>
            <person name="Arriola M.B."/>
            <person name="Velmurugan N."/>
            <person name="Zhang Y."/>
            <person name="Plunkett M.H."/>
            <person name="Hondzo H."/>
            <person name="Barney B.M."/>
        </authorList>
    </citation>
    <scope>NUCLEOTIDE SEQUENCE [LARGE SCALE GENOMIC DNA]</scope>
    <source>
        <strain evidence="8 9">SAG 241.80</strain>
    </source>
</reference>
<organism evidence="8 9">
    <name type="scientific">Micractinium conductrix</name>
    <dbReference type="NCBI Taxonomy" id="554055"/>
    <lineage>
        <taxon>Eukaryota</taxon>
        <taxon>Viridiplantae</taxon>
        <taxon>Chlorophyta</taxon>
        <taxon>core chlorophytes</taxon>
        <taxon>Trebouxiophyceae</taxon>
        <taxon>Chlorellales</taxon>
        <taxon>Chlorellaceae</taxon>
        <taxon>Chlorella clade</taxon>
        <taxon>Micractinium</taxon>
    </lineage>
</organism>
<dbReference type="GO" id="GO:0005634">
    <property type="term" value="C:nucleus"/>
    <property type="evidence" value="ECO:0007669"/>
    <property type="project" value="TreeGrafter"/>
</dbReference>
<feature type="repeat" description="HEAT" evidence="3">
    <location>
        <begin position="473"/>
        <end position="511"/>
    </location>
</feature>
<dbReference type="EMBL" id="LHPF02000057">
    <property type="protein sequence ID" value="PSC67504.1"/>
    <property type="molecule type" value="Genomic_DNA"/>
</dbReference>
<dbReference type="Pfam" id="PF13646">
    <property type="entry name" value="HEAT_2"/>
    <property type="match status" value="1"/>
</dbReference>